<dbReference type="PANTHER" id="PTHR32059">
    <property type="entry name" value="RAB11-BINDING PROTEIN RELCH"/>
    <property type="match status" value="1"/>
</dbReference>
<feature type="compositionally biased region" description="Basic and acidic residues" evidence="2">
    <location>
        <begin position="1"/>
        <end position="22"/>
    </location>
</feature>
<sequence length="331" mass="36767">MANPFESEKSFHRLSDHLMEEKGTDDDGERRSEGSGASVPLEAPASFVIGGLNEESPERSLSQPDSKLYNPSSTSDIQNSTRISMDAIAKRLLSENLILSALELHTELTESGREVKRLRDYFSNPANFEPQTSTGGGLQRTNSVQTFDSFDMNGSDLGDVQGDDKMAVLEFELRKAREVIQNLRKQLTTASELSQVNPAQTHEASSFEPTEALVSSAMTDSCYMPSAILPHEQRAINFLAHEYLLQQNYKLTSVTFSDEVADQAPYVCQCASHALRQFNSRLEPEGHVFFGASVQRSAKSTEAIFLLAQEAFTLGNRRLEWTCNNKNPRSN</sequence>
<evidence type="ECO:0000313" key="3">
    <source>
        <dbReference type="Proteomes" id="UP000887566"/>
    </source>
</evidence>
<dbReference type="WBParaSite" id="PSAMB.scaffold1299size33279.g12256.t1">
    <property type="protein sequence ID" value="PSAMB.scaffold1299size33279.g12256.t1"/>
    <property type="gene ID" value="PSAMB.scaffold1299size33279.g12256"/>
</dbReference>
<evidence type="ECO:0000256" key="2">
    <source>
        <dbReference type="SAM" id="MobiDB-lite"/>
    </source>
</evidence>
<reference evidence="4" key="1">
    <citation type="submission" date="2022-11" db="UniProtKB">
        <authorList>
            <consortium name="WormBaseParasite"/>
        </authorList>
    </citation>
    <scope>IDENTIFICATION</scope>
</reference>
<feature type="compositionally biased region" description="Polar residues" evidence="2">
    <location>
        <begin position="59"/>
        <end position="78"/>
    </location>
</feature>
<dbReference type="GO" id="GO:0032367">
    <property type="term" value="P:intracellular cholesterol transport"/>
    <property type="evidence" value="ECO:0007669"/>
    <property type="project" value="InterPro"/>
</dbReference>
<dbReference type="AlphaFoldDB" id="A0A914UWD6"/>
<proteinExistence type="predicted"/>
<keyword evidence="3" id="KW-1185">Reference proteome</keyword>
<keyword evidence="1" id="KW-0175">Coiled coil</keyword>
<dbReference type="InterPro" id="IPR006594">
    <property type="entry name" value="LisH"/>
</dbReference>
<name>A0A914UWD6_9BILA</name>
<dbReference type="GO" id="GO:0005802">
    <property type="term" value="C:trans-Golgi network"/>
    <property type="evidence" value="ECO:0007669"/>
    <property type="project" value="InterPro"/>
</dbReference>
<dbReference type="Proteomes" id="UP000887566">
    <property type="component" value="Unplaced"/>
</dbReference>
<evidence type="ECO:0000256" key="1">
    <source>
        <dbReference type="SAM" id="Coils"/>
    </source>
</evidence>
<protein>
    <submittedName>
        <fullName evidence="4">LisH domain-containing protein</fullName>
    </submittedName>
</protein>
<dbReference type="PROSITE" id="PS50896">
    <property type="entry name" value="LISH"/>
    <property type="match status" value="1"/>
</dbReference>
<organism evidence="3 4">
    <name type="scientific">Plectus sambesii</name>
    <dbReference type="NCBI Taxonomy" id="2011161"/>
    <lineage>
        <taxon>Eukaryota</taxon>
        <taxon>Metazoa</taxon>
        <taxon>Ecdysozoa</taxon>
        <taxon>Nematoda</taxon>
        <taxon>Chromadorea</taxon>
        <taxon>Plectida</taxon>
        <taxon>Plectina</taxon>
        <taxon>Plectoidea</taxon>
        <taxon>Plectidae</taxon>
        <taxon>Plectus</taxon>
    </lineage>
</organism>
<dbReference type="PANTHER" id="PTHR32059:SF0">
    <property type="entry name" value="RAB11-BINDING PROTEIN RELCH"/>
    <property type="match status" value="1"/>
</dbReference>
<evidence type="ECO:0000313" key="4">
    <source>
        <dbReference type="WBParaSite" id="PSAMB.scaffold1299size33279.g12256.t1"/>
    </source>
</evidence>
<accession>A0A914UWD6</accession>
<feature type="coiled-coil region" evidence="1">
    <location>
        <begin position="166"/>
        <end position="193"/>
    </location>
</feature>
<dbReference type="GO" id="GO:0055037">
    <property type="term" value="C:recycling endosome"/>
    <property type="evidence" value="ECO:0007669"/>
    <property type="project" value="TreeGrafter"/>
</dbReference>
<feature type="region of interest" description="Disordered" evidence="2">
    <location>
        <begin position="1"/>
        <end position="78"/>
    </location>
</feature>
<dbReference type="InterPro" id="IPR040362">
    <property type="entry name" value="RELCH"/>
</dbReference>